<dbReference type="AlphaFoldDB" id="A0A8K0N7Y7"/>
<dbReference type="Proteomes" id="UP000797356">
    <property type="component" value="Chromosome 10"/>
</dbReference>
<comment type="caution">
    <text evidence="1">The sequence shown here is derived from an EMBL/GenBank/DDBJ whole genome shotgun (WGS) entry which is preliminary data.</text>
</comment>
<name>A0A8K0N7Y7_COCNU</name>
<keyword evidence="2" id="KW-1185">Reference proteome</keyword>
<dbReference type="EMBL" id="CM017881">
    <property type="protein sequence ID" value="KAG1362560.1"/>
    <property type="molecule type" value="Genomic_DNA"/>
</dbReference>
<evidence type="ECO:0000313" key="1">
    <source>
        <dbReference type="EMBL" id="KAG1362560.1"/>
    </source>
</evidence>
<reference evidence="1" key="1">
    <citation type="journal article" date="2017" name="Gigascience">
        <title>The genome draft of coconut (Cocos nucifera).</title>
        <authorList>
            <person name="Xiao Y."/>
            <person name="Xu P."/>
            <person name="Fan H."/>
            <person name="Baudouin L."/>
            <person name="Xia W."/>
            <person name="Bocs S."/>
            <person name="Xu J."/>
            <person name="Li Q."/>
            <person name="Guo A."/>
            <person name="Zhou L."/>
            <person name="Li J."/>
            <person name="Wu Y."/>
            <person name="Ma Z."/>
            <person name="Armero A."/>
            <person name="Issali A.E."/>
            <person name="Liu N."/>
            <person name="Peng M."/>
            <person name="Yang Y."/>
        </authorList>
    </citation>
    <scope>NUCLEOTIDE SEQUENCE</scope>
    <source>
        <tissue evidence="1">Spear leaf of Hainan Tall coconut</tissue>
    </source>
</reference>
<reference evidence="1" key="2">
    <citation type="submission" date="2019-07" db="EMBL/GenBank/DDBJ databases">
        <authorList>
            <person name="Yang Y."/>
            <person name="Bocs S."/>
            <person name="Baudouin L."/>
        </authorList>
    </citation>
    <scope>NUCLEOTIDE SEQUENCE</scope>
    <source>
        <tissue evidence="1">Spear leaf of Hainan Tall coconut</tissue>
    </source>
</reference>
<protein>
    <submittedName>
        <fullName evidence="1">Uncharacterized protein</fullName>
    </submittedName>
</protein>
<accession>A0A8K0N7Y7</accession>
<evidence type="ECO:0000313" key="2">
    <source>
        <dbReference type="Proteomes" id="UP000797356"/>
    </source>
</evidence>
<organism evidence="1 2">
    <name type="scientific">Cocos nucifera</name>
    <name type="common">Coconut palm</name>
    <dbReference type="NCBI Taxonomy" id="13894"/>
    <lineage>
        <taxon>Eukaryota</taxon>
        <taxon>Viridiplantae</taxon>
        <taxon>Streptophyta</taxon>
        <taxon>Embryophyta</taxon>
        <taxon>Tracheophyta</taxon>
        <taxon>Spermatophyta</taxon>
        <taxon>Magnoliopsida</taxon>
        <taxon>Liliopsida</taxon>
        <taxon>Arecaceae</taxon>
        <taxon>Arecoideae</taxon>
        <taxon>Cocoseae</taxon>
        <taxon>Attaleinae</taxon>
        <taxon>Cocos</taxon>
    </lineage>
</organism>
<gene>
    <name evidence="1" type="ORF">COCNU_10G007790</name>
</gene>
<sequence>MANDSLRAEVHKSKRPIFTWEKNTTSREQLKEALAQAAQAMVWADQATVRATHAEERTSHLEGILSTMVMRLNACFGADFMDLGNILADILAPTAPAPALASAPLARAPSFDDDDDVNLEDF</sequence>
<proteinExistence type="predicted"/>